<evidence type="ECO:0000256" key="4">
    <source>
        <dbReference type="ARBA" id="ARBA00022857"/>
    </source>
</evidence>
<sequence length="365" mass="40452">MSHLFSPLSLTNVELPNRIVVSPMCQYSAEDGFATDWHLVHLGQFAIGRAGAVIQEATAVVPEGRISYGDLGIWNDEHIEKYRQITSFIKSQGSIPGIQLAHAGRKASYDKPWEGSAQFDSNHEYGWQTVAPSPIPFHEKDQIPVALHADDIRTIIANFRQAAIRAVEAGYEIIELHAAHGYLIHQFLSPLVNTRNDEFGGSFDNRIRFLLEIVRAVKPVVRNCSLWVRLSATDWADGGWDLVQSIALAQHLKEAGVELIDVSSGGAVRHQVIPVQANYQVPFAHAVREQANVPTGAVGIITSGKQGEEILQRGQADLIFVGRAFLDDPHFVYHCASELGVDLPWAPPYSRAKDTIKQQKEKRMT</sequence>
<gene>
    <name evidence="7" type="ORF">ACFSR5_14885</name>
</gene>
<comment type="cofactor">
    <cofactor evidence="1">
        <name>FMN</name>
        <dbReference type="ChEBI" id="CHEBI:58210"/>
    </cofactor>
</comment>
<evidence type="ECO:0000313" key="8">
    <source>
        <dbReference type="Proteomes" id="UP001597545"/>
    </source>
</evidence>
<dbReference type="RefSeq" id="WP_380905197.1">
    <property type="nucleotide sequence ID" value="NZ_JBHUEG010000006.1"/>
</dbReference>
<dbReference type="SUPFAM" id="SSF51395">
    <property type="entry name" value="FMN-linked oxidoreductases"/>
    <property type="match status" value="1"/>
</dbReference>
<evidence type="ECO:0000256" key="1">
    <source>
        <dbReference type="ARBA" id="ARBA00001917"/>
    </source>
</evidence>
<evidence type="ECO:0000256" key="3">
    <source>
        <dbReference type="ARBA" id="ARBA00022643"/>
    </source>
</evidence>
<dbReference type="Pfam" id="PF00724">
    <property type="entry name" value="Oxidored_FMN"/>
    <property type="match status" value="1"/>
</dbReference>
<evidence type="ECO:0000259" key="6">
    <source>
        <dbReference type="Pfam" id="PF00724"/>
    </source>
</evidence>
<dbReference type="InterPro" id="IPR001155">
    <property type="entry name" value="OxRdtase_FMN_N"/>
</dbReference>
<protein>
    <submittedName>
        <fullName evidence="7">NADH:flavin oxidoreductase/NADH oxidase</fullName>
    </submittedName>
</protein>
<accession>A0ABW5KKE0</accession>
<dbReference type="CDD" id="cd02932">
    <property type="entry name" value="OYE_YqiM_FMN"/>
    <property type="match status" value="1"/>
</dbReference>
<keyword evidence="5" id="KW-0560">Oxidoreductase</keyword>
<evidence type="ECO:0000256" key="5">
    <source>
        <dbReference type="ARBA" id="ARBA00023002"/>
    </source>
</evidence>
<keyword evidence="3" id="KW-0288">FMN</keyword>
<evidence type="ECO:0000313" key="7">
    <source>
        <dbReference type="EMBL" id="MFD2548933.1"/>
    </source>
</evidence>
<keyword evidence="8" id="KW-1185">Reference proteome</keyword>
<dbReference type="PANTHER" id="PTHR43303:SF4">
    <property type="entry name" value="NADPH DEHYDROGENASE C23G7.10C-RELATED"/>
    <property type="match status" value="1"/>
</dbReference>
<dbReference type="PANTHER" id="PTHR43303">
    <property type="entry name" value="NADPH DEHYDROGENASE C23G7.10C-RELATED"/>
    <property type="match status" value="1"/>
</dbReference>
<dbReference type="InterPro" id="IPR044152">
    <property type="entry name" value="YqjM-like"/>
</dbReference>
<dbReference type="InterPro" id="IPR013785">
    <property type="entry name" value="Aldolase_TIM"/>
</dbReference>
<organism evidence="7 8">
    <name type="scientific">Sphingobacterium suaedae</name>
    <dbReference type="NCBI Taxonomy" id="1686402"/>
    <lineage>
        <taxon>Bacteria</taxon>
        <taxon>Pseudomonadati</taxon>
        <taxon>Bacteroidota</taxon>
        <taxon>Sphingobacteriia</taxon>
        <taxon>Sphingobacteriales</taxon>
        <taxon>Sphingobacteriaceae</taxon>
        <taxon>Sphingobacterium</taxon>
    </lineage>
</organism>
<dbReference type="EMBL" id="JBHULR010000007">
    <property type="protein sequence ID" value="MFD2548933.1"/>
    <property type="molecule type" value="Genomic_DNA"/>
</dbReference>
<keyword evidence="4" id="KW-0521">NADP</keyword>
<feature type="domain" description="NADH:flavin oxidoreductase/NADH oxidase N-terminal" evidence="6">
    <location>
        <begin position="4"/>
        <end position="337"/>
    </location>
</feature>
<evidence type="ECO:0000256" key="2">
    <source>
        <dbReference type="ARBA" id="ARBA00022630"/>
    </source>
</evidence>
<comment type="caution">
    <text evidence="7">The sequence shown here is derived from an EMBL/GenBank/DDBJ whole genome shotgun (WGS) entry which is preliminary data.</text>
</comment>
<reference evidence="8" key="1">
    <citation type="journal article" date="2019" name="Int. J. Syst. Evol. Microbiol.">
        <title>The Global Catalogue of Microorganisms (GCM) 10K type strain sequencing project: providing services to taxonomists for standard genome sequencing and annotation.</title>
        <authorList>
            <consortium name="The Broad Institute Genomics Platform"/>
            <consortium name="The Broad Institute Genome Sequencing Center for Infectious Disease"/>
            <person name="Wu L."/>
            <person name="Ma J."/>
        </authorList>
    </citation>
    <scope>NUCLEOTIDE SEQUENCE [LARGE SCALE GENOMIC DNA]</scope>
    <source>
        <strain evidence="8">KCTC 42662</strain>
    </source>
</reference>
<proteinExistence type="predicted"/>
<dbReference type="Proteomes" id="UP001597545">
    <property type="component" value="Unassembled WGS sequence"/>
</dbReference>
<keyword evidence="2" id="KW-0285">Flavoprotein</keyword>
<name>A0ABW5KKE0_9SPHI</name>
<dbReference type="Gene3D" id="3.20.20.70">
    <property type="entry name" value="Aldolase class I"/>
    <property type="match status" value="1"/>
</dbReference>